<proteinExistence type="predicted"/>
<organism evidence="3 4">
    <name type="scientific">Sphingomonas cavernae</name>
    <dbReference type="NCBI Taxonomy" id="2320861"/>
    <lineage>
        <taxon>Bacteria</taxon>
        <taxon>Pseudomonadati</taxon>
        <taxon>Pseudomonadota</taxon>
        <taxon>Alphaproteobacteria</taxon>
        <taxon>Sphingomonadales</taxon>
        <taxon>Sphingomonadaceae</taxon>
        <taxon>Sphingomonas</taxon>
    </lineage>
</organism>
<evidence type="ECO:0008006" key="5">
    <source>
        <dbReference type="Google" id="ProtNLM"/>
    </source>
</evidence>
<feature type="transmembrane region" description="Helical" evidence="2">
    <location>
        <begin position="12"/>
        <end position="31"/>
    </location>
</feature>
<reference evidence="3 4" key="1">
    <citation type="submission" date="2018-09" db="EMBL/GenBank/DDBJ databases">
        <authorList>
            <person name="Zhu H."/>
        </authorList>
    </citation>
    <scope>NUCLEOTIDE SEQUENCE [LARGE SCALE GENOMIC DNA]</scope>
    <source>
        <strain evidence="3 4">K2R01-6</strain>
    </source>
</reference>
<feature type="compositionally biased region" description="Basic and acidic residues" evidence="1">
    <location>
        <begin position="53"/>
        <end position="67"/>
    </location>
</feature>
<comment type="caution">
    <text evidence="3">The sequence shown here is derived from an EMBL/GenBank/DDBJ whole genome shotgun (WGS) entry which is preliminary data.</text>
</comment>
<dbReference type="RefSeq" id="WP_119759621.1">
    <property type="nucleotide sequence ID" value="NZ_QYUM01000002.1"/>
</dbReference>
<feature type="transmembrane region" description="Helical" evidence="2">
    <location>
        <begin position="98"/>
        <end position="117"/>
    </location>
</feature>
<keyword evidence="4" id="KW-1185">Reference proteome</keyword>
<evidence type="ECO:0000313" key="3">
    <source>
        <dbReference type="EMBL" id="RJF93343.1"/>
    </source>
</evidence>
<protein>
    <recommendedName>
        <fullName evidence="5">Transmembrane protein</fullName>
    </recommendedName>
</protein>
<evidence type="ECO:0000256" key="2">
    <source>
        <dbReference type="SAM" id="Phobius"/>
    </source>
</evidence>
<evidence type="ECO:0000313" key="4">
    <source>
        <dbReference type="Proteomes" id="UP000286100"/>
    </source>
</evidence>
<keyword evidence="2" id="KW-1133">Transmembrane helix</keyword>
<accession>A0A418WQ38</accession>
<evidence type="ECO:0000256" key="1">
    <source>
        <dbReference type="SAM" id="MobiDB-lite"/>
    </source>
</evidence>
<dbReference type="Proteomes" id="UP000286100">
    <property type="component" value="Unassembled WGS sequence"/>
</dbReference>
<sequence length="134" mass="14398">MTRALDWLARTIIVALSLIATLSIIGSIAAIPSGSIEQRLRMDMAHQPTELPDDPRSSPDTETRGGDVSRAQGTGASKLVALPPSPPRNALEPWLESITYALIAIAALLAAGVFLLWRALGHWRRLADAAEPRI</sequence>
<name>A0A418WQ38_9SPHN</name>
<keyword evidence="2" id="KW-0472">Membrane</keyword>
<gene>
    <name evidence="3" type="ORF">D3876_03060</name>
</gene>
<dbReference type="EMBL" id="QYUM01000002">
    <property type="protein sequence ID" value="RJF93343.1"/>
    <property type="molecule type" value="Genomic_DNA"/>
</dbReference>
<keyword evidence="2" id="KW-0812">Transmembrane</keyword>
<feature type="region of interest" description="Disordered" evidence="1">
    <location>
        <begin position="42"/>
        <end position="87"/>
    </location>
</feature>
<dbReference type="AlphaFoldDB" id="A0A418WQ38"/>